<accession>A0AA46NSF9</accession>
<evidence type="ECO:0000313" key="3">
    <source>
        <dbReference type="EMBL" id="UYF76630.1"/>
    </source>
</evidence>
<dbReference type="Proteomes" id="UP001164081">
    <property type="component" value="Chromosome"/>
</dbReference>
<evidence type="ECO:0000256" key="1">
    <source>
        <dbReference type="SAM" id="Coils"/>
    </source>
</evidence>
<protein>
    <recommendedName>
        <fullName evidence="5">Phage protein</fullName>
    </recommendedName>
</protein>
<evidence type="ECO:0000256" key="2">
    <source>
        <dbReference type="SAM" id="MobiDB-lite"/>
    </source>
</evidence>
<sequence length="243" mass="26731">MSDDKTIDLENPEVKAAIQAAVDEAVKGLKDKNAELINDKKQLKDELGSLKSKVDGLDLDAIKVLLEKSSQDEESKLIAEGKIEEVIQKRTEKMRQEHDKQVKAEKDRADKAENYANKFRQSVIQGQIVQAAAELGALSEATADIAFLAQSQFSLDENGKAVAIDANGEVVIGKDGSNPVTPKEWVESLRENKPYFWPKAEGGGSQGSGKSTKKWSDYSEAERASLARENPNAFQQLLKTKDK</sequence>
<feature type="region of interest" description="Disordered" evidence="2">
    <location>
        <begin position="196"/>
        <end position="243"/>
    </location>
</feature>
<evidence type="ECO:0000313" key="4">
    <source>
        <dbReference type="Proteomes" id="UP001164081"/>
    </source>
</evidence>
<gene>
    <name evidence="3" type="ORF">LSO58_07080</name>
</gene>
<feature type="compositionally biased region" description="Polar residues" evidence="2">
    <location>
        <begin position="232"/>
        <end position="243"/>
    </location>
</feature>
<dbReference type="RefSeq" id="WP_263503784.1">
    <property type="nucleotide sequence ID" value="NZ_CP089044.1"/>
</dbReference>
<reference evidence="3" key="1">
    <citation type="journal article" date="2022" name="J Glob Antimicrob Resist">
        <title>Comparative analysis of IMP-4- and OXA-58-containing plasmids of three carbapenemase-producing Acinetobacter ursingii strains in the Netherlands.</title>
        <authorList>
            <person name="Hendrickx A.P.A."/>
            <person name="Schade R.P."/>
            <person name="Landman F."/>
            <person name="Bosch T."/>
            <person name="Schouls L.M."/>
            <person name="van Dijk K."/>
        </authorList>
    </citation>
    <scope>NUCLEOTIDE SEQUENCE</scope>
    <source>
        <strain evidence="3">RIVM_C010761</strain>
    </source>
</reference>
<feature type="compositionally biased region" description="Basic and acidic residues" evidence="2">
    <location>
        <begin position="214"/>
        <end position="226"/>
    </location>
</feature>
<dbReference type="EMBL" id="CP089044">
    <property type="protein sequence ID" value="UYF76630.1"/>
    <property type="molecule type" value="Genomic_DNA"/>
</dbReference>
<proteinExistence type="predicted"/>
<name>A0AA46NSF9_9GAMM</name>
<keyword evidence="1" id="KW-0175">Coiled coil</keyword>
<dbReference type="AlphaFoldDB" id="A0AA46NSF9"/>
<organism evidence="3 4">
    <name type="scientific">Acinetobacter ursingii</name>
    <dbReference type="NCBI Taxonomy" id="108980"/>
    <lineage>
        <taxon>Bacteria</taxon>
        <taxon>Pseudomonadati</taxon>
        <taxon>Pseudomonadota</taxon>
        <taxon>Gammaproteobacteria</taxon>
        <taxon>Moraxellales</taxon>
        <taxon>Moraxellaceae</taxon>
        <taxon>Acinetobacter</taxon>
    </lineage>
</organism>
<feature type="coiled-coil region" evidence="1">
    <location>
        <begin position="26"/>
        <end position="60"/>
    </location>
</feature>
<evidence type="ECO:0008006" key="5">
    <source>
        <dbReference type="Google" id="ProtNLM"/>
    </source>
</evidence>